<dbReference type="SUPFAM" id="SSF48613">
    <property type="entry name" value="Heme oxygenase-like"/>
    <property type="match status" value="1"/>
</dbReference>
<dbReference type="AlphaFoldDB" id="A0A2W4Z6R4"/>
<accession>A0A2W4Z6R4</accession>
<dbReference type="GO" id="GO:0004392">
    <property type="term" value="F:heme oxygenase (decyclizing) activity"/>
    <property type="evidence" value="ECO:0007669"/>
    <property type="project" value="InterPro"/>
</dbReference>
<sequence>MTTAPPPTRSQRLKAATAAIHDRLDARIIALDPFASRERYVRFLRAQQAFHDTLAPLYAAPSLRAELPDLAERDRSTAIAADLADIALPPPAMPDLPPVEHVDMSTSLGWLYVAEGSSLGAAFLLKAARTIGLDVDHGARHLAGHPDGRAVHWRRFTARVDAIDMTAAQEERMFAAARDAFARFRDLTEAAFAPQG</sequence>
<evidence type="ECO:0000313" key="2">
    <source>
        <dbReference type="Proteomes" id="UP000248614"/>
    </source>
</evidence>
<gene>
    <name evidence="1" type="ORF">DI632_07715</name>
</gene>
<comment type="caution">
    <text evidence="1">The sequence shown here is derived from an EMBL/GenBank/DDBJ whole genome shotgun (WGS) entry which is preliminary data.</text>
</comment>
<dbReference type="GO" id="GO:0006788">
    <property type="term" value="P:heme oxidation"/>
    <property type="evidence" value="ECO:0007669"/>
    <property type="project" value="InterPro"/>
</dbReference>
<dbReference type="CDD" id="cd19166">
    <property type="entry name" value="HemeO-bac"/>
    <property type="match status" value="1"/>
</dbReference>
<dbReference type="Gene3D" id="1.20.910.10">
    <property type="entry name" value="Heme oxygenase-like"/>
    <property type="match status" value="1"/>
</dbReference>
<dbReference type="Pfam" id="PF01126">
    <property type="entry name" value="Heme_oxygenase"/>
    <property type="match status" value="1"/>
</dbReference>
<dbReference type="EMBL" id="QFNF01000015">
    <property type="protein sequence ID" value="PZO78030.1"/>
    <property type="molecule type" value="Genomic_DNA"/>
</dbReference>
<organism evidence="1 2">
    <name type="scientific">Sphingomonas hengshuiensis</name>
    <dbReference type="NCBI Taxonomy" id="1609977"/>
    <lineage>
        <taxon>Bacteria</taxon>
        <taxon>Pseudomonadati</taxon>
        <taxon>Pseudomonadota</taxon>
        <taxon>Alphaproteobacteria</taxon>
        <taxon>Sphingomonadales</taxon>
        <taxon>Sphingomonadaceae</taxon>
        <taxon>Sphingomonas</taxon>
    </lineage>
</organism>
<protein>
    <submittedName>
        <fullName evidence="1">Biliverdin-producing heme oxygenase</fullName>
    </submittedName>
</protein>
<evidence type="ECO:0000313" key="1">
    <source>
        <dbReference type="EMBL" id="PZO78030.1"/>
    </source>
</evidence>
<name>A0A2W4Z6R4_9SPHN</name>
<proteinExistence type="predicted"/>
<reference evidence="1 2" key="1">
    <citation type="submission" date="2017-08" db="EMBL/GenBank/DDBJ databases">
        <title>Infants hospitalized years apart are colonized by the same room-sourced microbial strains.</title>
        <authorList>
            <person name="Brooks B."/>
            <person name="Olm M.R."/>
            <person name="Firek B.A."/>
            <person name="Baker R."/>
            <person name="Thomas B.C."/>
            <person name="Morowitz M.J."/>
            <person name="Banfield J.F."/>
        </authorList>
    </citation>
    <scope>NUCLEOTIDE SEQUENCE [LARGE SCALE GENOMIC DNA]</scope>
    <source>
        <strain evidence="1">S2_018_000_R3_110</strain>
    </source>
</reference>
<dbReference type="InterPro" id="IPR016084">
    <property type="entry name" value="Haem_Oase-like_multi-hlx"/>
</dbReference>
<dbReference type="InterPro" id="IPR016053">
    <property type="entry name" value="Haem_Oase-like"/>
</dbReference>
<dbReference type="Proteomes" id="UP000248614">
    <property type="component" value="Unassembled WGS sequence"/>
</dbReference>